<sequence length="927" mass="100066">MNLKTVIFISIIIILLSPMTVYASDSNTIYLKAGNIDTDKIASQNTSEQNVMETSSTSETLDNSEKYYIVQFDGPVTEEWKDTVENMGAEFFDYVPDNAFVLRMNGTEKTFVGSLEFVHWSGEFLPEYKYTDEVVTTSAFEIASGSEDILDIIVLIFDEEGSDKVTTDIIGIGGTIIGRSERMFRVQILATKIDEIVSIDEVCWVENYKQLTTSNDVASDIVNVNTVHNTSGLNGSGQIIAICDTGLDTGNKDTVHLDIRGRIDSIIDLGYGAQDTNGHGTHVTGSALGNGAMSDGQYAGMAPEASLVFQAAGPYLEGIPTNIDQIFQQAYDEGARIHSNSWGADTDGAYDYYSYRLDQFSWNNPDMLILMAAGNEGEDIDPADGVVDKDSINTPATAKNCIAVGSSENYRPDMTYMYGGTIFSELPIFGDYKADNISGMAATSSRGPTDDGRFKPDIVAPGTLIYSTKSSYTSGTSSYLYMSGTSMATPIVAGSAAIIREYYTDIENVADPSAALLKATLLNGAYDMTPGQYGEGTTQEISGRPDNSQGWGRVDVENSILVTYPEVIAYYDDISLETDESWSHPYNYLESDQPARATLVWTDHPSLPYENKTLINDLDLTIIGPSATYYGNNGPDHINNVEGVEIDSTVEGDYTVTIDGYSINYGPQPFALVFSFTCDNNEFPANGSSASTSMTIVSTDVVHPGGVDESSIEMTVDGASVTFTSTDIDDGYEIEYQTPGAYQAGVHHASVTASTITGQQFTYGWEFNVGPEITSFGLTSPVANTVIDNLARTIELSVPYGTDTSYLEPAITHNAKSVAPASGEAQDFTNPVTYTVTAEDGSTEQYTVTVDIEPNTEKEITSFKFTSPAVTGTIDQTAKTIEITVPYGTDVTTLTPTISHTGQTIAPLSGAVQDFTNPVTYTVTAED</sequence>
<evidence type="ECO:0000256" key="2">
    <source>
        <dbReference type="ARBA" id="ARBA00022670"/>
    </source>
</evidence>
<dbReference type="InterPro" id="IPR051048">
    <property type="entry name" value="Peptidase_S8/S53_subtilisin"/>
</dbReference>
<evidence type="ECO:0000256" key="5">
    <source>
        <dbReference type="PIRSR" id="PIRSR615500-1"/>
    </source>
</evidence>
<dbReference type="Proteomes" id="UP000198535">
    <property type="component" value="Unassembled WGS sequence"/>
</dbReference>
<evidence type="ECO:0000256" key="4">
    <source>
        <dbReference type="ARBA" id="ARBA00022825"/>
    </source>
</evidence>
<dbReference type="CDD" id="cd04842">
    <property type="entry name" value="Peptidases_S8_Kp43_protease"/>
    <property type="match status" value="1"/>
</dbReference>
<dbReference type="RefSeq" id="WP_091938283.1">
    <property type="nucleotide sequence ID" value="NZ_FOUJ01000010.1"/>
</dbReference>
<reference evidence="9" key="1">
    <citation type="submission" date="2016-10" db="EMBL/GenBank/DDBJ databases">
        <authorList>
            <person name="Varghese N."/>
            <person name="Submissions S."/>
        </authorList>
    </citation>
    <scope>NUCLEOTIDE SEQUENCE [LARGE SCALE GENOMIC DNA]</scope>
    <source>
        <strain evidence="9">Mob M</strain>
    </source>
</reference>
<dbReference type="InterPro" id="IPR015500">
    <property type="entry name" value="Peptidase_S8_subtilisin-rel"/>
</dbReference>
<keyword evidence="4 6" id="KW-0720">Serine protease</keyword>
<dbReference type="InterPro" id="IPR023828">
    <property type="entry name" value="Peptidase_S8_Ser-AS"/>
</dbReference>
<dbReference type="PRINTS" id="PR00723">
    <property type="entry name" value="SUBTILISIN"/>
</dbReference>
<organism evidence="8 9">
    <name type="scientific">Methanolobus profundi</name>
    <dbReference type="NCBI Taxonomy" id="487685"/>
    <lineage>
        <taxon>Archaea</taxon>
        <taxon>Methanobacteriati</taxon>
        <taxon>Methanobacteriota</taxon>
        <taxon>Stenosarchaea group</taxon>
        <taxon>Methanomicrobia</taxon>
        <taxon>Methanosarcinales</taxon>
        <taxon>Methanosarcinaceae</taxon>
        <taxon>Methanolobus</taxon>
    </lineage>
</organism>
<feature type="domain" description="Peptidase S8/S53" evidence="7">
    <location>
        <begin position="235"/>
        <end position="552"/>
    </location>
</feature>
<dbReference type="OrthoDB" id="341609at2157"/>
<dbReference type="PROSITE" id="PS00138">
    <property type="entry name" value="SUBTILASE_SER"/>
    <property type="match status" value="1"/>
</dbReference>
<gene>
    <name evidence="8" type="ORF">SAMN04488696_2953</name>
</gene>
<dbReference type="PROSITE" id="PS00137">
    <property type="entry name" value="SUBTILASE_HIS"/>
    <property type="match status" value="1"/>
</dbReference>
<dbReference type="STRING" id="487685.SAMN04488696_2953"/>
<feature type="active site" description="Charge relay system" evidence="5 6">
    <location>
        <position position="244"/>
    </location>
</feature>
<dbReference type="Gene3D" id="2.60.120.380">
    <property type="match status" value="1"/>
</dbReference>
<feature type="non-terminal residue" evidence="8">
    <location>
        <position position="927"/>
    </location>
</feature>
<dbReference type="PANTHER" id="PTHR43399:SF4">
    <property type="entry name" value="CELL WALL-ASSOCIATED PROTEASE"/>
    <property type="match status" value="1"/>
</dbReference>
<accession>A0A1I4UZG3</accession>
<dbReference type="Gene3D" id="3.40.50.200">
    <property type="entry name" value="Peptidase S8/S53 domain"/>
    <property type="match status" value="1"/>
</dbReference>
<evidence type="ECO:0000256" key="1">
    <source>
        <dbReference type="ARBA" id="ARBA00011073"/>
    </source>
</evidence>
<evidence type="ECO:0000259" key="7">
    <source>
        <dbReference type="Pfam" id="PF00082"/>
    </source>
</evidence>
<dbReference type="InterPro" id="IPR000209">
    <property type="entry name" value="Peptidase_S8/S53_dom"/>
</dbReference>
<dbReference type="EMBL" id="FOUJ01000010">
    <property type="protein sequence ID" value="SFM94328.1"/>
    <property type="molecule type" value="Genomic_DNA"/>
</dbReference>
<dbReference type="Gene3D" id="2.60.40.2340">
    <property type="match status" value="2"/>
</dbReference>
<dbReference type="GO" id="GO:0006508">
    <property type="term" value="P:proteolysis"/>
    <property type="evidence" value="ECO:0007669"/>
    <property type="project" value="UniProtKB-KW"/>
</dbReference>
<dbReference type="PANTHER" id="PTHR43399">
    <property type="entry name" value="SUBTILISIN-RELATED"/>
    <property type="match status" value="1"/>
</dbReference>
<dbReference type="InterPro" id="IPR008979">
    <property type="entry name" value="Galactose-bd-like_sf"/>
</dbReference>
<dbReference type="PROSITE" id="PS51892">
    <property type="entry name" value="SUBTILASE"/>
    <property type="match status" value="1"/>
</dbReference>
<dbReference type="SUPFAM" id="SSF49785">
    <property type="entry name" value="Galactose-binding domain-like"/>
    <property type="match status" value="1"/>
</dbReference>
<keyword evidence="9" id="KW-1185">Reference proteome</keyword>
<name>A0A1I4UZG3_9EURY</name>
<evidence type="ECO:0000313" key="8">
    <source>
        <dbReference type="EMBL" id="SFM94328.1"/>
    </source>
</evidence>
<protein>
    <submittedName>
        <fullName evidence="8">Subtilase family protein</fullName>
    </submittedName>
</protein>
<proteinExistence type="inferred from homology"/>
<dbReference type="AlphaFoldDB" id="A0A1I4UZG3"/>
<keyword evidence="3 6" id="KW-0378">Hydrolase</keyword>
<comment type="similarity">
    <text evidence="1 6">Belongs to the peptidase S8 family.</text>
</comment>
<dbReference type="InterPro" id="IPR022398">
    <property type="entry name" value="Peptidase_S8_His-AS"/>
</dbReference>
<dbReference type="GO" id="GO:0004252">
    <property type="term" value="F:serine-type endopeptidase activity"/>
    <property type="evidence" value="ECO:0007669"/>
    <property type="project" value="UniProtKB-UniRule"/>
</dbReference>
<feature type="active site" description="Charge relay system" evidence="5 6">
    <location>
        <position position="486"/>
    </location>
</feature>
<evidence type="ECO:0000256" key="3">
    <source>
        <dbReference type="ARBA" id="ARBA00022801"/>
    </source>
</evidence>
<feature type="active site" description="Charge relay system" evidence="5 6">
    <location>
        <position position="279"/>
    </location>
</feature>
<dbReference type="InterPro" id="IPR036852">
    <property type="entry name" value="Peptidase_S8/S53_dom_sf"/>
</dbReference>
<dbReference type="SUPFAM" id="SSF52743">
    <property type="entry name" value="Subtilisin-like"/>
    <property type="match status" value="1"/>
</dbReference>
<dbReference type="Pfam" id="PF00082">
    <property type="entry name" value="Peptidase_S8"/>
    <property type="match status" value="1"/>
</dbReference>
<keyword evidence="2 6" id="KW-0645">Protease</keyword>
<dbReference type="InterPro" id="IPR034058">
    <property type="entry name" value="TagA/B/C/D_pept_dom"/>
</dbReference>
<evidence type="ECO:0000256" key="6">
    <source>
        <dbReference type="PROSITE-ProRule" id="PRU01240"/>
    </source>
</evidence>
<evidence type="ECO:0000313" key="9">
    <source>
        <dbReference type="Proteomes" id="UP000198535"/>
    </source>
</evidence>